<sequence>MPLTLIITEGILPKNRQQSTMARLSEAFLKLHGLAGNKFFTPNVIGHISELPEGSTYAGTSPTNVAIVEWLTPSFAFATREVQTAYVAEATEILFEACGGKQPRENIWVNLKYAVDGMWGIGGKAYTNQELGEAAAHG</sequence>
<dbReference type="RefSeq" id="WP_055395555.1">
    <property type="nucleotide sequence ID" value="NZ_JAMXAX010000004.1"/>
</dbReference>
<reference evidence="2" key="1">
    <citation type="journal article" date="2019" name="Int. J. Syst. Evol. Microbiol.">
        <title>The Global Catalogue of Microorganisms (GCM) 10K type strain sequencing project: providing services to taxonomists for standard genome sequencing and annotation.</title>
        <authorList>
            <consortium name="The Broad Institute Genomics Platform"/>
            <consortium name="The Broad Institute Genome Sequencing Center for Infectious Disease"/>
            <person name="Wu L."/>
            <person name="Ma J."/>
        </authorList>
    </citation>
    <scope>NUCLEOTIDE SEQUENCE [LARGE SCALE GENOMIC DNA]</scope>
    <source>
        <strain evidence="2">CCUG 2113</strain>
    </source>
</reference>
<evidence type="ECO:0000313" key="1">
    <source>
        <dbReference type="EMBL" id="MFC3936911.1"/>
    </source>
</evidence>
<protein>
    <submittedName>
        <fullName evidence="1">4-oxalocrotonate tautomerase family protein</fullName>
    </submittedName>
</protein>
<name>A0ABV8DED5_9BURK</name>
<gene>
    <name evidence="1" type="ORF">ACFOW3_19995</name>
</gene>
<keyword evidence="2" id="KW-1185">Reference proteome</keyword>
<dbReference type="EMBL" id="JBHSAJ010000060">
    <property type="protein sequence ID" value="MFC3936911.1"/>
    <property type="molecule type" value="Genomic_DNA"/>
</dbReference>
<proteinExistence type="predicted"/>
<accession>A0ABV8DED5</accession>
<organism evidence="1 2">
    <name type="scientific">Acidovorax facilis</name>
    <dbReference type="NCBI Taxonomy" id="12917"/>
    <lineage>
        <taxon>Bacteria</taxon>
        <taxon>Pseudomonadati</taxon>
        <taxon>Pseudomonadota</taxon>
        <taxon>Betaproteobacteria</taxon>
        <taxon>Burkholderiales</taxon>
        <taxon>Comamonadaceae</taxon>
        <taxon>Acidovorax</taxon>
    </lineage>
</organism>
<evidence type="ECO:0000313" key="2">
    <source>
        <dbReference type="Proteomes" id="UP001595693"/>
    </source>
</evidence>
<dbReference type="Proteomes" id="UP001595693">
    <property type="component" value="Unassembled WGS sequence"/>
</dbReference>
<comment type="caution">
    <text evidence="1">The sequence shown here is derived from an EMBL/GenBank/DDBJ whole genome shotgun (WGS) entry which is preliminary data.</text>
</comment>